<keyword evidence="4" id="KW-0804">Transcription</keyword>
<dbReference type="PRINTS" id="PR00615">
    <property type="entry name" value="CCAATSUBUNTA"/>
</dbReference>
<dbReference type="STRING" id="1037660.A0A066VZF5"/>
<feature type="region of interest" description="Disordered" evidence="5">
    <location>
        <begin position="1"/>
        <end position="55"/>
    </location>
</feature>
<dbReference type="Pfam" id="PF00808">
    <property type="entry name" value="CBFD_NFYB_HMF"/>
    <property type="match status" value="1"/>
</dbReference>
<evidence type="ECO:0000256" key="2">
    <source>
        <dbReference type="ARBA" id="ARBA00023015"/>
    </source>
</evidence>
<dbReference type="Gene3D" id="1.10.20.10">
    <property type="entry name" value="Histone, subunit A"/>
    <property type="match status" value="1"/>
</dbReference>
<dbReference type="InParanoid" id="A0A066VZF5"/>
<evidence type="ECO:0000256" key="3">
    <source>
        <dbReference type="ARBA" id="ARBA00023125"/>
    </source>
</evidence>
<evidence type="ECO:0000256" key="5">
    <source>
        <dbReference type="SAM" id="MobiDB-lite"/>
    </source>
</evidence>
<dbReference type="InterPro" id="IPR009072">
    <property type="entry name" value="Histone-fold"/>
</dbReference>
<dbReference type="GO" id="GO:0046982">
    <property type="term" value="F:protein heterodimerization activity"/>
    <property type="evidence" value="ECO:0007669"/>
    <property type="project" value="InterPro"/>
</dbReference>
<dbReference type="CDD" id="cd22907">
    <property type="entry name" value="HFD_NFYB"/>
    <property type="match status" value="1"/>
</dbReference>
<evidence type="ECO:0000256" key="4">
    <source>
        <dbReference type="ARBA" id="ARBA00023163"/>
    </source>
</evidence>
<dbReference type="FunCoup" id="A0A066VZF5">
    <property type="interactions" value="25"/>
</dbReference>
<reference evidence="7 8" key="1">
    <citation type="submission" date="2014-05" db="EMBL/GenBank/DDBJ databases">
        <title>Draft genome sequence of a rare smut relative, Tilletiaria anomala UBC 951.</title>
        <authorList>
            <consortium name="DOE Joint Genome Institute"/>
            <person name="Toome M."/>
            <person name="Kuo A."/>
            <person name="Henrissat B."/>
            <person name="Lipzen A."/>
            <person name="Tritt A."/>
            <person name="Yoshinaga Y."/>
            <person name="Zane M."/>
            <person name="Barry K."/>
            <person name="Grigoriev I.V."/>
            <person name="Spatafora J.W."/>
            <person name="Aimea M.C."/>
        </authorList>
    </citation>
    <scope>NUCLEOTIDE SEQUENCE [LARGE SCALE GENOMIC DNA]</scope>
    <source>
        <strain evidence="7 8">UBC 951</strain>
    </source>
</reference>
<dbReference type="GeneID" id="25261570"/>
<evidence type="ECO:0000313" key="8">
    <source>
        <dbReference type="Proteomes" id="UP000027361"/>
    </source>
</evidence>
<dbReference type="GO" id="GO:0016602">
    <property type="term" value="C:CCAAT-binding factor complex"/>
    <property type="evidence" value="ECO:0007669"/>
    <property type="project" value="InterPro"/>
</dbReference>
<dbReference type="GO" id="GO:0000978">
    <property type="term" value="F:RNA polymerase II cis-regulatory region sequence-specific DNA binding"/>
    <property type="evidence" value="ECO:0007669"/>
    <property type="project" value="TreeGrafter"/>
</dbReference>
<feature type="compositionally biased region" description="Basic and acidic residues" evidence="5">
    <location>
        <begin position="1"/>
        <end position="12"/>
    </location>
</feature>
<dbReference type="Proteomes" id="UP000027361">
    <property type="component" value="Unassembled WGS sequence"/>
</dbReference>
<feature type="domain" description="Transcription factor CBF/NF-Y/archaeal histone" evidence="6">
    <location>
        <begin position="63"/>
        <end position="126"/>
    </location>
</feature>
<keyword evidence="3" id="KW-0238">DNA-binding</keyword>
<dbReference type="PANTHER" id="PTHR11064">
    <property type="entry name" value="CCAAT-BINDING TRANSCRIPTION FACTOR-RELATED"/>
    <property type="match status" value="1"/>
</dbReference>
<evidence type="ECO:0000256" key="1">
    <source>
        <dbReference type="ARBA" id="ARBA00009053"/>
    </source>
</evidence>
<dbReference type="SUPFAM" id="SSF47113">
    <property type="entry name" value="Histone-fold"/>
    <property type="match status" value="1"/>
</dbReference>
<dbReference type="InterPro" id="IPR027113">
    <property type="entry name" value="Transc_fact_NFYB/HAP3"/>
</dbReference>
<dbReference type="EMBL" id="JMSN01000057">
    <property type="protein sequence ID" value="KDN43895.1"/>
    <property type="molecule type" value="Genomic_DNA"/>
</dbReference>
<dbReference type="RefSeq" id="XP_013242516.1">
    <property type="nucleotide sequence ID" value="XM_013387062.1"/>
</dbReference>
<dbReference type="GO" id="GO:0001228">
    <property type="term" value="F:DNA-binding transcription activator activity, RNA polymerase II-specific"/>
    <property type="evidence" value="ECO:0007669"/>
    <property type="project" value="InterPro"/>
</dbReference>
<gene>
    <name evidence="7" type="ORF">K437DRAFT_144610</name>
</gene>
<proteinExistence type="inferred from homology"/>
<dbReference type="OrthoDB" id="386949at2759"/>
<comment type="caution">
    <text evidence="7">The sequence shown here is derived from an EMBL/GenBank/DDBJ whole genome shotgun (WGS) entry which is preliminary data.</text>
</comment>
<evidence type="ECO:0000313" key="7">
    <source>
        <dbReference type="EMBL" id="KDN43895.1"/>
    </source>
</evidence>
<comment type="similarity">
    <text evidence="1">Belongs to the NFYB/HAP3 subunit family.</text>
</comment>
<keyword evidence="2" id="KW-0805">Transcription regulation</keyword>
<name>A0A066VZF5_TILAU</name>
<accession>A0A066VZF5</accession>
<sequence>MDPDRDQIDDQHASANAEALASGVSQTDIELQLRAMRDDGEQSNAAVPSPPHPPATLFQPELLPSANISRLMKATLPATSKISREAKEAVSECLSEFICFITSEANDRCMAEKRKTITGEHILCAMRILGFDNYEMVCKVWLSKYRLAQDAKPRGRQKAASVPLPLEDIE</sequence>
<organism evidence="7 8">
    <name type="scientific">Tilletiaria anomala (strain ATCC 24038 / CBS 436.72 / UBC 951)</name>
    <dbReference type="NCBI Taxonomy" id="1037660"/>
    <lineage>
        <taxon>Eukaryota</taxon>
        <taxon>Fungi</taxon>
        <taxon>Dikarya</taxon>
        <taxon>Basidiomycota</taxon>
        <taxon>Ustilaginomycotina</taxon>
        <taxon>Exobasidiomycetes</taxon>
        <taxon>Georgefischeriales</taxon>
        <taxon>Tilletiariaceae</taxon>
        <taxon>Tilletiaria</taxon>
    </lineage>
</organism>
<keyword evidence="8" id="KW-1185">Reference proteome</keyword>
<protein>
    <submittedName>
        <fullName evidence="7">Histone-fold-containing protein</fullName>
    </submittedName>
</protein>
<dbReference type="HOGENOM" id="CLU_1571723_0_0_1"/>
<dbReference type="InterPro" id="IPR003958">
    <property type="entry name" value="CBFA_NFYB_domain"/>
</dbReference>
<dbReference type="AlphaFoldDB" id="A0A066VZF5"/>
<dbReference type="PANTHER" id="PTHR11064:SF9">
    <property type="entry name" value="NUCLEAR TRANSCRIPTION FACTOR Y SUBUNIT BETA"/>
    <property type="match status" value="1"/>
</dbReference>
<evidence type="ECO:0000259" key="6">
    <source>
        <dbReference type="Pfam" id="PF00808"/>
    </source>
</evidence>